<dbReference type="GO" id="GO:0000049">
    <property type="term" value="F:tRNA binding"/>
    <property type="evidence" value="ECO:0007669"/>
    <property type="project" value="UniProtKB-KW"/>
</dbReference>
<proteinExistence type="inferred from homology"/>
<dbReference type="GO" id="GO:0005524">
    <property type="term" value="F:ATP binding"/>
    <property type="evidence" value="ECO:0007669"/>
    <property type="project" value="UniProtKB-UniRule"/>
</dbReference>
<dbReference type="PANTHER" id="PTHR43209">
    <property type="entry name" value="TRNA SULFURTRANSFERASE"/>
    <property type="match status" value="1"/>
</dbReference>
<dbReference type="CDD" id="cd01712">
    <property type="entry name" value="PPase_ThiI"/>
    <property type="match status" value="1"/>
</dbReference>
<evidence type="ECO:0000256" key="9">
    <source>
        <dbReference type="HAMAP-Rule" id="MF_00021"/>
    </source>
</evidence>
<feature type="binding site" evidence="9">
    <location>
        <position position="137"/>
    </location>
    <ligand>
        <name>ATP</name>
        <dbReference type="ChEBI" id="CHEBI:30616"/>
    </ligand>
</feature>
<dbReference type="GO" id="GO:0005829">
    <property type="term" value="C:cytosol"/>
    <property type="evidence" value="ECO:0007669"/>
    <property type="project" value="TreeGrafter"/>
</dbReference>
<evidence type="ECO:0000313" key="12">
    <source>
        <dbReference type="EMBL" id="MBX8643263.1"/>
    </source>
</evidence>
<evidence type="ECO:0000256" key="6">
    <source>
        <dbReference type="ARBA" id="ARBA00022840"/>
    </source>
</evidence>
<feature type="binding site" evidence="9">
    <location>
        <begin position="50"/>
        <end position="51"/>
    </location>
    <ligand>
        <name>ATP</name>
        <dbReference type="ChEBI" id="CHEBI:30616"/>
    </ligand>
</feature>
<comment type="similarity">
    <text evidence="9">Belongs to the ThiI family.</text>
</comment>
<reference evidence="11" key="1">
    <citation type="submission" date="2021-04" db="EMBL/GenBank/DDBJ databases">
        <title>Genomic insights into ecological role and evolution of a novel Thermoplasmata order Candidatus Sysuiplasmatales.</title>
        <authorList>
            <person name="Yuan Y."/>
        </authorList>
    </citation>
    <scope>NUCLEOTIDE SEQUENCE</scope>
    <source>
        <strain evidence="12">TUT19-bin139</strain>
        <strain evidence="11">YP2-bin.285</strain>
    </source>
</reference>
<keyword evidence="8 9" id="KW-0784">Thiamine biosynthesis</keyword>
<dbReference type="SUPFAM" id="SSF52402">
    <property type="entry name" value="Adenine nucleotide alpha hydrolases-like"/>
    <property type="match status" value="1"/>
</dbReference>
<keyword evidence="2 9" id="KW-0963">Cytoplasm</keyword>
<dbReference type="HAMAP" id="MF_00021">
    <property type="entry name" value="ThiI"/>
    <property type="match status" value="1"/>
</dbReference>
<comment type="catalytic activity">
    <reaction evidence="9">
        <text>[ThiS sulfur-carrier protein]-C-terminal Gly-Gly-AMP + S-sulfanyl-L-cysteinyl-[cysteine desulfurase] + AH2 = [ThiS sulfur-carrier protein]-C-terminal-Gly-aminoethanethioate + L-cysteinyl-[cysteine desulfurase] + A + AMP + 2 H(+)</text>
        <dbReference type="Rhea" id="RHEA:43340"/>
        <dbReference type="Rhea" id="RHEA-COMP:12157"/>
        <dbReference type="Rhea" id="RHEA-COMP:12158"/>
        <dbReference type="Rhea" id="RHEA-COMP:12910"/>
        <dbReference type="Rhea" id="RHEA-COMP:19908"/>
        <dbReference type="ChEBI" id="CHEBI:13193"/>
        <dbReference type="ChEBI" id="CHEBI:15378"/>
        <dbReference type="ChEBI" id="CHEBI:17499"/>
        <dbReference type="ChEBI" id="CHEBI:29950"/>
        <dbReference type="ChEBI" id="CHEBI:61963"/>
        <dbReference type="ChEBI" id="CHEBI:90618"/>
        <dbReference type="ChEBI" id="CHEBI:232372"/>
        <dbReference type="ChEBI" id="CHEBI:456215"/>
    </reaction>
</comment>
<evidence type="ECO:0000256" key="5">
    <source>
        <dbReference type="ARBA" id="ARBA00022741"/>
    </source>
</evidence>
<dbReference type="Proteomes" id="UP000750197">
    <property type="component" value="Unassembled WGS sequence"/>
</dbReference>
<evidence type="ECO:0000256" key="1">
    <source>
        <dbReference type="ARBA" id="ARBA00004496"/>
    </source>
</evidence>
<feature type="binding site" evidence="9">
    <location>
        <begin position="25"/>
        <end position="26"/>
    </location>
    <ligand>
        <name>ATP</name>
        <dbReference type="ChEBI" id="CHEBI:30616"/>
    </ligand>
</feature>
<dbReference type="PANTHER" id="PTHR43209:SF1">
    <property type="entry name" value="TRNA SULFURTRANSFERASE"/>
    <property type="match status" value="1"/>
</dbReference>
<dbReference type="InterPro" id="IPR020536">
    <property type="entry name" value="ThiI_AANH"/>
</dbReference>
<dbReference type="AlphaFoldDB" id="A0A8J7YQH0"/>
<dbReference type="InterPro" id="IPR014729">
    <property type="entry name" value="Rossmann-like_a/b/a_fold"/>
</dbReference>
<keyword evidence="6 9" id="KW-0067">ATP-binding</keyword>
<dbReference type="InterPro" id="IPR050102">
    <property type="entry name" value="tRNA_sulfurtransferase_ThiI"/>
</dbReference>
<evidence type="ECO:0000256" key="8">
    <source>
        <dbReference type="ARBA" id="ARBA00022977"/>
    </source>
</evidence>
<keyword evidence="5 9" id="KW-0547">Nucleotide-binding</keyword>
<dbReference type="Proteomes" id="UP000716004">
    <property type="component" value="Unassembled WGS sequence"/>
</dbReference>
<dbReference type="EC" id="2.8.1.4" evidence="9"/>
<keyword evidence="7" id="KW-0694">RNA-binding</keyword>
<evidence type="ECO:0000313" key="13">
    <source>
        <dbReference type="Proteomes" id="UP000716004"/>
    </source>
</evidence>
<organism evidence="11 13">
    <name type="scientific">Candidatus Sysuiplasma superficiale</name>
    <dbReference type="NCBI Taxonomy" id="2823368"/>
    <lineage>
        <taxon>Archaea</taxon>
        <taxon>Methanobacteriati</taxon>
        <taxon>Thermoplasmatota</taxon>
        <taxon>Thermoplasmata</taxon>
        <taxon>Candidatus Sysuiplasmatales</taxon>
        <taxon>Candidatus Sysuiplasmataceae</taxon>
        <taxon>Candidatus Sysuiplasma</taxon>
    </lineage>
</organism>
<feature type="binding site" evidence="9">
    <location>
        <position position="106"/>
    </location>
    <ligand>
        <name>ATP</name>
        <dbReference type="ChEBI" id="CHEBI:30616"/>
    </ligand>
</feature>
<dbReference type="GO" id="GO:0002937">
    <property type="term" value="P:tRNA 4-thiouridine biosynthesis"/>
    <property type="evidence" value="ECO:0007669"/>
    <property type="project" value="TreeGrafter"/>
</dbReference>
<dbReference type="FunFam" id="3.40.50.620:FF:000053">
    <property type="entry name" value="Probable tRNA sulfurtransferase"/>
    <property type="match status" value="1"/>
</dbReference>
<dbReference type="GO" id="GO:0052837">
    <property type="term" value="P:thiazole biosynthetic process"/>
    <property type="evidence" value="ECO:0007669"/>
    <property type="project" value="TreeGrafter"/>
</dbReference>
<evidence type="ECO:0000256" key="2">
    <source>
        <dbReference type="ARBA" id="ARBA00022490"/>
    </source>
</evidence>
<protein>
    <recommendedName>
        <fullName evidence="9">Probable tRNA sulfurtransferase</fullName>
        <ecNumber evidence="9">2.8.1.4</ecNumber>
    </recommendedName>
    <alternativeName>
        <fullName evidence="9">Sulfur carrier protein ThiS sulfurtransferase</fullName>
    </alternativeName>
    <alternativeName>
        <fullName evidence="9">Thiamine biosynthesis protein ThiI</fullName>
    </alternativeName>
    <alternativeName>
        <fullName evidence="9">tRNA 4-thiouridine synthase</fullName>
    </alternativeName>
</protein>
<name>A0A8J7YQH0_9ARCH</name>
<sequence>MTYVSIDAQDSGVPQGTGHSKAVALISGGIDSPVAAWLIGRRGVSLDFVHFHSYPFSCSSAIEKAKELYLKVRNREGSELLLVPFLELQEAVLRNIPNRYRIVVYRRAMAVIAERIAQMKGASFIVTGDSLGQVSSQTLQNLATVDSAVSLPIVRPLIGFDKTEIIEIARKIGTYDISIRPHEDCCTLFAAGNPATRTVSSQIKAEEEKIDLMSIVKRCVDSATRFNAAVSV</sequence>
<keyword evidence="4 9" id="KW-0808">Transferase</keyword>
<accession>A0A8J7YQH0</accession>
<comment type="subcellular location">
    <subcellularLocation>
        <location evidence="1 9">Cytoplasm</location>
    </subcellularLocation>
</comment>
<comment type="catalytic activity">
    <reaction evidence="9">
        <text>[ThiI sulfur-carrier protein]-S-sulfanyl-L-cysteine + a uridine in tRNA + 2 reduced [2Fe-2S]-[ferredoxin] + ATP + H(+) = [ThiI sulfur-carrier protein]-L-cysteine + a 4-thiouridine in tRNA + 2 oxidized [2Fe-2S]-[ferredoxin] + AMP + diphosphate</text>
        <dbReference type="Rhea" id="RHEA:24176"/>
        <dbReference type="Rhea" id="RHEA-COMP:10000"/>
        <dbReference type="Rhea" id="RHEA-COMP:10001"/>
        <dbReference type="Rhea" id="RHEA-COMP:13337"/>
        <dbReference type="Rhea" id="RHEA-COMP:13338"/>
        <dbReference type="Rhea" id="RHEA-COMP:13339"/>
        <dbReference type="Rhea" id="RHEA-COMP:13340"/>
        <dbReference type="ChEBI" id="CHEBI:15378"/>
        <dbReference type="ChEBI" id="CHEBI:29950"/>
        <dbReference type="ChEBI" id="CHEBI:30616"/>
        <dbReference type="ChEBI" id="CHEBI:33019"/>
        <dbReference type="ChEBI" id="CHEBI:33737"/>
        <dbReference type="ChEBI" id="CHEBI:33738"/>
        <dbReference type="ChEBI" id="CHEBI:61963"/>
        <dbReference type="ChEBI" id="CHEBI:65315"/>
        <dbReference type="ChEBI" id="CHEBI:136798"/>
        <dbReference type="ChEBI" id="CHEBI:456215"/>
        <dbReference type="EC" id="2.8.1.4"/>
    </reaction>
</comment>
<dbReference type="GO" id="GO:0004810">
    <property type="term" value="F:CCA tRNA nucleotidyltransferase activity"/>
    <property type="evidence" value="ECO:0007669"/>
    <property type="project" value="InterPro"/>
</dbReference>
<evidence type="ECO:0000256" key="7">
    <source>
        <dbReference type="ARBA" id="ARBA00022884"/>
    </source>
</evidence>
<keyword evidence="3" id="KW-0820">tRNA-binding</keyword>
<evidence type="ECO:0000256" key="4">
    <source>
        <dbReference type="ARBA" id="ARBA00022679"/>
    </source>
</evidence>
<feature type="domain" description="Thil AANH" evidence="10">
    <location>
        <begin position="20"/>
        <end position="212"/>
    </location>
</feature>
<dbReference type="GO" id="GO:0009228">
    <property type="term" value="P:thiamine biosynthetic process"/>
    <property type="evidence" value="ECO:0007669"/>
    <property type="project" value="UniProtKB-KW"/>
</dbReference>
<dbReference type="InterPro" id="IPR003720">
    <property type="entry name" value="tRNA_STrfase"/>
</dbReference>
<evidence type="ECO:0000256" key="3">
    <source>
        <dbReference type="ARBA" id="ARBA00022555"/>
    </source>
</evidence>
<comment type="pathway">
    <text evidence="9">Cofactor biosynthesis; thiamine diphosphate biosynthesis.</text>
</comment>
<comment type="caution">
    <text evidence="11">The sequence shown here is derived from an EMBL/GenBank/DDBJ whole genome shotgun (WGS) entry which is preliminary data.</text>
</comment>
<comment type="function">
    <text evidence="9">Catalyzes the ATP-dependent transfer of a sulfur to tRNA to produce 4-thiouridine in position 8 of tRNAs, which functions as a near-UV photosensor. Also catalyzes the transfer of sulfur to the sulfur carrier protein ThiS, forming ThiS-thiocarboxylate. This is a step in the synthesis of thiazole, in the thiamine biosynthesis pathway. The sulfur is donated as persulfide by IscS.</text>
</comment>
<evidence type="ECO:0000313" key="11">
    <source>
        <dbReference type="EMBL" id="MBX8631956.1"/>
    </source>
</evidence>
<dbReference type="GO" id="GO:0140741">
    <property type="term" value="F:tRNA-uracil-4 sulfurtransferase activity"/>
    <property type="evidence" value="ECO:0007669"/>
    <property type="project" value="UniProtKB-EC"/>
</dbReference>
<dbReference type="Gene3D" id="3.40.50.620">
    <property type="entry name" value="HUPs"/>
    <property type="match status" value="1"/>
</dbReference>
<dbReference type="GO" id="GO:0009229">
    <property type="term" value="P:thiamine diphosphate biosynthetic process"/>
    <property type="evidence" value="ECO:0007669"/>
    <property type="project" value="UniProtKB-UniRule"/>
</dbReference>
<gene>
    <name evidence="9" type="primary">thiI</name>
    <name evidence="11" type="ORF">J9259_05495</name>
    <name evidence="12" type="ORF">KIY12_00815</name>
</gene>
<dbReference type="Pfam" id="PF02568">
    <property type="entry name" value="ThiI"/>
    <property type="match status" value="1"/>
</dbReference>
<feature type="binding site" evidence="9">
    <location>
        <position position="128"/>
    </location>
    <ligand>
        <name>ATP</name>
        <dbReference type="ChEBI" id="CHEBI:30616"/>
    </ligand>
</feature>
<dbReference type="EMBL" id="JAGVSJ010000011">
    <property type="protein sequence ID" value="MBX8631956.1"/>
    <property type="molecule type" value="Genomic_DNA"/>
</dbReference>
<dbReference type="UniPathway" id="UPA00060"/>
<evidence type="ECO:0000259" key="10">
    <source>
        <dbReference type="Pfam" id="PF02568"/>
    </source>
</evidence>
<dbReference type="EMBL" id="JAHEAC010000003">
    <property type="protein sequence ID" value="MBX8643263.1"/>
    <property type="molecule type" value="Genomic_DNA"/>
</dbReference>